<keyword evidence="4 6" id="KW-1133">Transmembrane helix</keyword>
<evidence type="ECO:0000256" key="1">
    <source>
        <dbReference type="ARBA" id="ARBA00004651"/>
    </source>
</evidence>
<organism evidence="7 8">
    <name type="scientific">Balnearium lithotrophicum</name>
    <dbReference type="NCBI Taxonomy" id="223788"/>
    <lineage>
        <taxon>Bacteria</taxon>
        <taxon>Pseudomonadati</taxon>
        <taxon>Aquificota</taxon>
        <taxon>Aquificia</taxon>
        <taxon>Desulfurobacteriales</taxon>
        <taxon>Desulfurobacteriaceae</taxon>
        <taxon>Balnearium</taxon>
    </lineage>
</organism>
<protein>
    <recommendedName>
        <fullName evidence="9">Lysylphosphatidylglycerol synthase TM region</fullName>
    </recommendedName>
</protein>
<sequence length="298" mass="33759">MGLLKKILPFLGIFLFFWILFTQISFQNILYTIENISPLYMIISIVFMLILAILKYSRIFIFLRVLGVNLSASALLRIYTSSVLLSQVTTFIVSIFAATTATIVSNKGEKKLRIGNAYIAANIFDLLFAVLIFILCIFFDKDILQKLSFNRGKLVFITVFVIPLIAISFLILKFRYKEHYNEITSSIRKILIPGVITTIVIWIFYTLTCLFEAKAFGVSVPIPYLLTVYISGSIITALPISIGGLGTRDIVFIYLLSLKGIPNEVAFLLSLFSYILNPSLSMFLLYLFSIIVKDDILR</sequence>
<feature type="transmembrane region" description="Helical" evidence="6">
    <location>
        <begin position="225"/>
        <end position="245"/>
    </location>
</feature>
<keyword evidence="2" id="KW-1003">Cell membrane</keyword>
<evidence type="ECO:0008006" key="9">
    <source>
        <dbReference type="Google" id="ProtNLM"/>
    </source>
</evidence>
<feature type="transmembrane region" description="Helical" evidence="6">
    <location>
        <begin position="7"/>
        <end position="26"/>
    </location>
</feature>
<keyword evidence="8" id="KW-1185">Reference proteome</keyword>
<evidence type="ECO:0000256" key="6">
    <source>
        <dbReference type="SAM" id="Phobius"/>
    </source>
</evidence>
<evidence type="ECO:0000256" key="5">
    <source>
        <dbReference type="ARBA" id="ARBA00023136"/>
    </source>
</evidence>
<dbReference type="InterPro" id="IPR022791">
    <property type="entry name" value="L-PG_synthase/AglD"/>
</dbReference>
<keyword evidence="5 6" id="KW-0472">Membrane</keyword>
<evidence type="ECO:0000256" key="3">
    <source>
        <dbReference type="ARBA" id="ARBA00022692"/>
    </source>
</evidence>
<dbReference type="Proteomes" id="UP000317315">
    <property type="component" value="Unassembled WGS sequence"/>
</dbReference>
<feature type="transmembrane region" description="Helical" evidence="6">
    <location>
        <begin position="85"/>
        <end position="105"/>
    </location>
</feature>
<feature type="transmembrane region" description="Helical" evidence="6">
    <location>
        <begin position="61"/>
        <end position="79"/>
    </location>
</feature>
<feature type="transmembrane region" description="Helical" evidence="6">
    <location>
        <begin position="117"/>
        <end position="139"/>
    </location>
</feature>
<dbReference type="EMBL" id="FXTM01000003">
    <property type="protein sequence ID" value="SMO41703.1"/>
    <property type="molecule type" value="Genomic_DNA"/>
</dbReference>
<name>A0A521B3P8_9BACT</name>
<feature type="transmembrane region" description="Helical" evidence="6">
    <location>
        <begin position="186"/>
        <end position="205"/>
    </location>
</feature>
<dbReference type="AlphaFoldDB" id="A0A521B3P8"/>
<feature type="transmembrane region" description="Helical" evidence="6">
    <location>
        <begin position="38"/>
        <end position="54"/>
    </location>
</feature>
<dbReference type="GO" id="GO:0005886">
    <property type="term" value="C:plasma membrane"/>
    <property type="evidence" value="ECO:0007669"/>
    <property type="project" value="UniProtKB-SubCell"/>
</dbReference>
<evidence type="ECO:0000256" key="4">
    <source>
        <dbReference type="ARBA" id="ARBA00022989"/>
    </source>
</evidence>
<dbReference type="PANTHER" id="PTHR39087">
    <property type="entry name" value="UPF0104 MEMBRANE PROTEIN MJ1595"/>
    <property type="match status" value="1"/>
</dbReference>
<accession>A0A521B3P8</accession>
<feature type="transmembrane region" description="Helical" evidence="6">
    <location>
        <begin position="266"/>
        <end position="292"/>
    </location>
</feature>
<comment type="subcellular location">
    <subcellularLocation>
        <location evidence="1">Cell membrane</location>
        <topology evidence="1">Multi-pass membrane protein</topology>
    </subcellularLocation>
</comment>
<dbReference type="Pfam" id="PF03706">
    <property type="entry name" value="LPG_synthase_TM"/>
    <property type="match status" value="1"/>
</dbReference>
<evidence type="ECO:0000313" key="8">
    <source>
        <dbReference type="Proteomes" id="UP000317315"/>
    </source>
</evidence>
<evidence type="ECO:0000313" key="7">
    <source>
        <dbReference type="EMBL" id="SMO41703.1"/>
    </source>
</evidence>
<proteinExistence type="predicted"/>
<dbReference type="OrthoDB" id="1123508at2"/>
<keyword evidence="3 6" id="KW-0812">Transmembrane</keyword>
<dbReference type="RefSeq" id="WP_142934041.1">
    <property type="nucleotide sequence ID" value="NZ_FXTM01000003.1"/>
</dbReference>
<evidence type="ECO:0000256" key="2">
    <source>
        <dbReference type="ARBA" id="ARBA00022475"/>
    </source>
</evidence>
<reference evidence="7 8" key="1">
    <citation type="submission" date="2017-05" db="EMBL/GenBank/DDBJ databases">
        <authorList>
            <person name="Varghese N."/>
            <person name="Submissions S."/>
        </authorList>
    </citation>
    <scope>NUCLEOTIDE SEQUENCE [LARGE SCALE GENOMIC DNA]</scope>
    <source>
        <strain evidence="7 8">DSM 16304</strain>
    </source>
</reference>
<feature type="transmembrane region" description="Helical" evidence="6">
    <location>
        <begin position="154"/>
        <end position="174"/>
    </location>
</feature>
<gene>
    <name evidence="7" type="ORF">SAMN06269117_103105</name>
</gene>
<dbReference type="PANTHER" id="PTHR39087:SF2">
    <property type="entry name" value="UPF0104 MEMBRANE PROTEIN MJ1595"/>
    <property type="match status" value="1"/>
</dbReference>